<evidence type="ECO:0000256" key="2">
    <source>
        <dbReference type="ARBA" id="ARBA00022840"/>
    </source>
</evidence>
<keyword evidence="4" id="KW-0472">Membrane</keyword>
<evidence type="ECO:0000313" key="6">
    <source>
        <dbReference type="EMBL" id="QHT19612.1"/>
    </source>
</evidence>
<keyword evidence="1" id="KW-0547">Nucleotide-binding</keyword>
<dbReference type="EMBL" id="MN739668">
    <property type="protein sequence ID" value="QHT19612.1"/>
    <property type="molecule type" value="Genomic_DNA"/>
</dbReference>
<feature type="transmembrane region" description="Helical" evidence="4">
    <location>
        <begin position="204"/>
        <end position="225"/>
    </location>
</feature>
<name>A0A6C0DSW0_9ZZZZ</name>
<dbReference type="Pfam" id="PF00488">
    <property type="entry name" value="MutS_V"/>
    <property type="match status" value="1"/>
</dbReference>
<reference evidence="6" key="1">
    <citation type="journal article" date="2020" name="Nature">
        <title>Giant virus diversity and host interactions through global metagenomics.</title>
        <authorList>
            <person name="Schulz F."/>
            <person name="Roux S."/>
            <person name="Paez-Espino D."/>
            <person name="Jungbluth S."/>
            <person name="Walsh D.A."/>
            <person name="Denef V.J."/>
            <person name="McMahon K.D."/>
            <person name="Konstantinidis K.T."/>
            <person name="Eloe-Fadrosh E.A."/>
            <person name="Kyrpides N.C."/>
            <person name="Woyke T."/>
        </authorList>
    </citation>
    <scope>NUCLEOTIDE SEQUENCE</scope>
    <source>
        <strain evidence="6">GVMAG-M-3300023174-5</strain>
    </source>
</reference>
<keyword evidence="4" id="KW-1133">Transmembrane helix</keyword>
<accession>A0A6C0DSW0</accession>
<keyword evidence="4" id="KW-0812">Transmembrane</keyword>
<dbReference type="SUPFAM" id="SSF52540">
    <property type="entry name" value="P-loop containing nucleoside triphosphate hydrolases"/>
    <property type="match status" value="1"/>
</dbReference>
<feature type="domain" description="DNA mismatch repair proteins mutS family" evidence="5">
    <location>
        <begin position="391"/>
        <end position="583"/>
    </location>
</feature>
<evidence type="ECO:0000259" key="5">
    <source>
        <dbReference type="SMART" id="SM00534"/>
    </source>
</evidence>
<dbReference type="GO" id="GO:0006298">
    <property type="term" value="P:mismatch repair"/>
    <property type="evidence" value="ECO:0007669"/>
    <property type="project" value="InterPro"/>
</dbReference>
<evidence type="ECO:0000256" key="4">
    <source>
        <dbReference type="SAM" id="Phobius"/>
    </source>
</evidence>
<dbReference type="GO" id="GO:0005829">
    <property type="term" value="C:cytosol"/>
    <property type="evidence" value="ECO:0007669"/>
    <property type="project" value="TreeGrafter"/>
</dbReference>
<evidence type="ECO:0000256" key="3">
    <source>
        <dbReference type="ARBA" id="ARBA00023125"/>
    </source>
</evidence>
<dbReference type="InterPro" id="IPR000432">
    <property type="entry name" value="DNA_mismatch_repair_MutS_C"/>
</dbReference>
<organism evidence="6">
    <name type="scientific">viral metagenome</name>
    <dbReference type="NCBI Taxonomy" id="1070528"/>
    <lineage>
        <taxon>unclassified sequences</taxon>
        <taxon>metagenomes</taxon>
        <taxon>organismal metagenomes</taxon>
    </lineage>
</organism>
<dbReference type="GO" id="GO:0030983">
    <property type="term" value="F:mismatched DNA binding"/>
    <property type="evidence" value="ECO:0007669"/>
    <property type="project" value="InterPro"/>
</dbReference>
<protein>
    <recommendedName>
        <fullName evidence="5">DNA mismatch repair proteins mutS family domain-containing protein</fullName>
    </recommendedName>
</protein>
<dbReference type="GO" id="GO:0005524">
    <property type="term" value="F:ATP binding"/>
    <property type="evidence" value="ECO:0007669"/>
    <property type="project" value="UniProtKB-KW"/>
</dbReference>
<dbReference type="PANTHER" id="PTHR11361:SF152">
    <property type="entry name" value="DNA MISMATCH REPAIR PROTEIN"/>
    <property type="match status" value="1"/>
</dbReference>
<dbReference type="Gene3D" id="3.40.50.300">
    <property type="entry name" value="P-loop containing nucleotide triphosphate hydrolases"/>
    <property type="match status" value="1"/>
</dbReference>
<dbReference type="GO" id="GO:0140664">
    <property type="term" value="F:ATP-dependent DNA damage sensor activity"/>
    <property type="evidence" value="ECO:0007669"/>
    <property type="project" value="InterPro"/>
</dbReference>
<dbReference type="AlphaFoldDB" id="A0A6C0DSW0"/>
<keyword evidence="3" id="KW-0238">DNA-binding</keyword>
<feature type="transmembrane region" description="Helical" evidence="4">
    <location>
        <begin position="139"/>
        <end position="162"/>
    </location>
</feature>
<dbReference type="InterPro" id="IPR045076">
    <property type="entry name" value="MutS"/>
</dbReference>
<keyword evidence="2" id="KW-0067">ATP-binding</keyword>
<dbReference type="SMART" id="SM00534">
    <property type="entry name" value="MUTSac"/>
    <property type="match status" value="1"/>
</dbReference>
<dbReference type="PANTHER" id="PTHR11361">
    <property type="entry name" value="DNA MISMATCH REPAIR PROTEIN MUTS FAMILY MEMBER"/>
    <property type="match status" value="1"/>
</dbReference>
<evidence type="ECO:0000256" key="1">
    <source>
        <dbReference type="ARBA" id="ARBA00022741"/>
    </source>
</evidence>
<sequence length="583" mass="67894">MSSKIESINDHFKLPIFYNKDKIELKEEIVNDLELVKTIDPSCNPIYHHAFEPQSEFSEKIIQQMQTYYTTDTNFLEDSQKLLSSYTKLDELNKDYTDILEVWNEIKNDNGFKQKYYYLDWSFCEFLNKSEQFLQFMSLYSLASPVLSFLIPVFILIVPFFIVKMKGIDVTLSEYIEVLKVLAANHALGRIFTHFNKVPMDQKIYIAVSAIFYLISIYQNVVTCYKFNQNMKNIHKYLNCVKEYSNKTIFSMNYFLQFSSDLKTYSEFNESIKINRDILSEYVDKISKISDYKFSFQKISEIGYILKCFYELYDDKTYNSAFLFSFGFNGYVDNIENLIQKIENKQINLTTFEKGSSKTTSKTKKSKTIFKNSYYAALIKNNPVKNDIKLDKNIVITGPNASGKTTILKSTLINVIFSQQFGCGFYDSAKLVPYKYLHSYLNIPDTSGRDSLFQAEARRCKEIIDIIQENPNETHLCSFDELYSGTNPDEAVISSLAFMEYLVKFKNVGCLLTTHFIKVCKKLQKNKNIVNYHMETIKGTDAFDFKYTYSMKKGISEVRGGIKVLTDMNYPKEILDSTQKMKA</sequence>
<dbReference type="InterPro" id="IPR027417">
    <property type="entry name" value="P-loop_NTPase"/>
</dbReference>
<proteinExistence type="predicted"/>